<keyword evidence="2" id="KW-1185">Reference proteome</keyword>
<evidence type="ECO:0000313" key="1">
    <source>
        <dbReference type="EMBL" id="GBN27440.1"/>
    </source>
</evidence>
<comment type="caution">
    <text evidence="1">The sequence shown here is derived from an EMBL/GenBank/DDBJ whole genome shotgun (WGS) entry which is preliminary data.</text>
</comment>
<accession>A0A4Y2MM60</accession>
<evidence type="ECO:0000313" key="2">
    <source>
        <dbReference type="Proteomes" id="UP000499080"/>
    </source>
</evidence>
<reference evidence="1 2" key="1">
    <citation type="journal article" date="2019" name="Sci. Rep.">
        <title>Orb-weaving spider Araneus ventricosus genome elucidates the spidroin gene catalogue.</title>
        <authorList>
            <person name="Kono N."/>
            <person name="Nakamura H."/>
            <person name="Ohtoshi R."/>
            <person name="Moran D.A.P."/>
            <person name="Shinohara A."/>
            <person name="Yoshida Y."/>
            <person name="Fujiwara M."/>
            <person name="Mori M."/>
            <person name="Tomita M."/>
            <person name="Arakawa K."/>
        </authorList>
    </citation>
    <scope>NUCLEOTIDE SEQUENCE [LARGE SCALE GENOMIC DNA]</scope>
</reference>
<sequence length="150" mass="16393">MGKSKKLPFSGRQCVQEASAVNYFDRFFIFNRKSSTNETFHSVSPFLVEKAISGYLGGIPSVRKLRSGDLLMEVSSQKHAQIIIKLNNLAAIPVTATPHASFNFSKGIVPCGELLNTSIVEIAEKLKSQGVTHVRLISMRKGGNSLILSI</sequence>
<name>A0A4Y2MM60_ARAVE</name>
<dbReference type="EMBL" id="BGPR01007513">
    <property type="protein sequence ID" value="GBN27440.1"/>
    <property type="molecule type" value="Genomic_DNA"/>
</dbReference>
<dbReference type="Proteomes" id="UP000499080">
    <property type="component" value="Unassembled WGS sequence"/>
</dbReference>
<gene>
    <name evidence="1" type="ORF">AVEN_131177_1</name>
</gene>
<organism evidence="1 2">
    <name type="scientific">Araneus ventricosus</name>
    <name type="common">Orbweaver spider</name>
    <name type="synonym">Epeira ventricosa</name>
    <dbReference type="NCBI Taxonomy" id="182803"/>
    <lineage>
        <taxon>Eukaryota</taxon>
        <taxon>Metazoa</taxon>
        <taxon>Ecdysozoa</taxon>
        <taxon>Arthropoda</taxon>
        <taxon>Chelicerata</taxon>
        <taxon>Arachnida</taxon>
        <taxon>Araneae</taxon>
        <taxon>Araneomorphae</taxon>
        <taxon>Entelegynae</taxon>
        <taxon>Araneoidea</taxon>
        <taxon>Araneidae</taxon>
        <taxon>Araneus</taxon>
    </lineage>
</organism>
<proteinExistence type="predicted"/>
<dbReference type="AlphaFoldDB" id="A0A4Y2MM60"/>
<protein>
    <submittedName>
        <fullName evidence="1">Uncharacterized protein</fullName>
    </submittedName>
</protein>